<comment type="caution">
    <text evidence="1">The sequence shown here is derived from an EMBL/GenBank/DDBJ whole genome shotgun (WGS) entry which is preliminary data.</text>
</comment>
<evidence type="ECO:0000313" key="1">
    <source>
        <dbReference type="EMBL" id="KAA0054639.1"/>
    </source>
</evidence>
<dbReference type="Proteomes" id="UP000321393">
    <property type="component" value="Unassembled WGS sequence"/>
</dbReference>
<reference evidence="1 2" key="1">
    <citation type="submission" date="2019-08" db="EMBL/GenBank/DDBJ databases">
        <title>Draft genome sequences of two oriental melons (Cucumis melo L. var makuwa).</title>
        <authorList>
            <person name="Kwon S.-Y."/>
        </authorList>
    </citation>
    <scope>NUCLEOTIDE SEQUENCE [LARGE SCALE GENOMIC DNA]</scope>
    <source>
        <strain evidence="2">cv. SW 3</strain>
        <tissue evidence="1">Leaf</tissue>
    </source>
</reference>
<sequence>MPPQDCSAFAVPFFIRSPLIWKSSPIVCLQSRTSLLGKRDSTARILSKFPRYMLAYLIRVLPTWVSFGITTYLRCGVLRDRQFDIDIDMIRVIRRDRSQPDCLSISSGYATDQFVLGVPLDSPKTRFCSYGITCCTCSKTCQFLGRGRGKGKGMLASDQK</sequence>
<protein>
    <submittedName>
        <fullName evidence="1">Uncharacterized protein</fullName>
    </submittedName>
</protein>
<proteinExistence type="predicted"/>
<name>A0A5A7UMG4_CUCMM</name>
<accession>A0A5A7UMG4</accession>
<organism evidence="1 2">
    <name type="scientific">Cucumis melo var. makuwa</name>
    <name type="common">Oriental melon</name>
    <dbReference type="NCBI Taxonomy" id="1194695"/>
    <lineage>
        <taxon>Eukaryota</taxon>
        <taxon>Viridiplantae</taxon>
        <taxon>Streptophyta</taxon>
        <taxon>Embryophyta</taxon>
        <taxon>Tracheophyta</taxon>
        <taxon>Spermatophyta</taxon>
        <taxon>Magnoliopsida</taxon>
        <taxon>eudicotyledons</taxon>
        <taxon>Gunneridae</taxon>
        <taxon>Pentapetalae</taxon>
        <taxon>rosids</taxon>
        <taxon>fabids</taxon>
        <taxon>Cucurbitales</taxon>
        <taxon>Cucurbitaceae</taxon>
        <taxon>Benincaseae</taxon>
        <taxon>Cucumis</taxon>
    </lineage>
</organism>
<dbReference type="EMBL" id="SSTE01008830">
    <property type="protein sequence ID" value="KAA0054639.1"/>
    <property type="molecule type" value="Genomic_DNA"/>
</dbReference>
<gene>
    <name evidence="1" type="ORF">E6C27_scaffold24G004460</name>
</gene>
<evidence type="ECO:0000313" key="2">
    <source>
        <dbReference type="Proteomes" id="UP000321393"/>
    </source>
</evidence>
<dbReference type="AlphaFoldDB" id="A0A5A7UMG4"/>